<dbReference type="Gene3D" id="4.10.60.10">
    <property type="entry name" value="Zinc finger, CCHC-type"/>
    <property type="match status" value="1"/>
</dbReference>
<dbReference type="PROSITE" id="PS50158">
    <property type="entry name" value="ZF_CCHC"/>
    <property type="match status" value="1"/>
</dbReference>
<dbReference type="AlphaFoldDB" id="A0AAD5E3V4"/>
<dbReference type="SUPFAM" id="SSF57756">
    <property type="entry name" value="Retrovirus zinc finger-like domains"/>
    <property type="match status" value="1"/>
</dbReference>
<feature type="compositionally biased region" description="Acidic residues" evidence="2">
    <location>
        <begin position="225"/>
        <end position="248"/>
    </location>
</feature>
<dbReference type="SMART" id="SM00343">
    <property type="entry name" value="ZnF_C2HC"/>
    <property type="match status" value="2"/>
</dbReference>
<feature type="domain" description="CCHC-type" evidence="3">
    <location>
        <begin position="125"/>
        <end position="138"/>
    </location>
</feature>
<keyword evidence="1" id="KW-0862">Zinc</keyword>
<reference evidence="4" key="2">
    <citation type="journal article" date="2022" name="Proc. Natl. Acad. Sci. U.S.A.">
        <title>Diploid-dominant life cycles characterize the early evolution of Fungi.</title>
        <authorList>
            <person name="Amses K.R."/>
            <person name="Simmons D.R."/>
            <person name="Longcore J.E."/>
            <person name="Mondo S.J."/>
            <person name="Seto K."/>
            <person name="Jeronimo G.H."/>
            <person name="Bonds A.E."/>
            <person name="Quandt C.A."/>
            <person name="Davis W.J."/>
            <person name="Chang Y."/>
            <person name="Federici B.A."/>
            <person name="Kuo A."/>
            <person name="LaButti K."/>
            <person name="Pangilinan J."/>
            <person name="Andreopoulos W."/>
            <person name="Tritt A."/>
            <person name="Riley R."/>
            <person name="Hundley H."/>
            <person name="Johnson J."/>
            <person name="Lipzen A."/>
            <person name="Barry K."/>
            <person name="Lang B.F."/>
            <person name="Cuomo C.A."/>
            <person name="Buchler N.E."/>
            <person name="Grigoriev I.V."/>
            <person name="Spatafora J.W."/>
            <person name="Stajich J.E."/>
            <person name="James T.Y."/>
        </authorList>
    </citation>
    <scope>NUCLEOTIDE SEQUENCE</scope>
    <source>
        <strain evidence="4">AG</strain>
    </source>
</reference>
<feature type="compositionally biased region" description="Polar residues" evidence="2">
    <location>
        <begin position="140"/>
        <end position="159"/>
    </location>
</feature>
<dbReference type="EMBL" id="MU620957">
    <property type="protein sequence ID" value="KAI8576322.1"/>
    <property type="molecule type" value="Genomic_DNA"/>
</dbReference>
<dbReference type="Proteomes" id="UP001206595">
    <property type="component" value="Unassembled WGS sequence"/>
</dbReference>
<dbReference type="Pfam" id="PF00098">
    <property type="entry name" value="zf-CCHC"/>
    <property type="match status" value="2"/>
</dbReference>
<evidence type="ECO:0000313" key="5">
    <source>
        <dbReference type="Proteomes" id="UP001206595"/>
    </source>
</evidence>
<protein>
    <recommendedName>
        <fullName evidence="3">CCHC-type domain-containing protein</fullName>
    </recommendedName>
</protein>
<dbReference type="GO" id="GO:0003676">
    <property type="term" value="F:nucleic acid binding"/>
    <property type="evidence" value="ECO:0007669"/>
    <property type="project" value="InterPro"/>
</dbReference>
<dbReference type="GO" id="GO:0008270">
    <property type="term" value="F:zinc ion binding"/>
    <property type="evidence" value="ECO:0007669"/>
    <property type="project" value="UniProtKB-KW"/>
</dbReference>
<dbReference type="InterPro" id="IPR036875">
    <property type="entry name" value="Znf_CCHC_sf"/>
</dbReference>
<dbReference type="RefSeq" id="XP_051441326.1">
    <property type="nucleotide sequence ID" value="XM_051593780.1"/>
</dbReference>
<reference evidence="4" key="1">
    <citation type="submission" date="2021-06" db="EMBL/GenBank/DDBJ databases">
        <authorList>
            <consortium name="DOE Joint Genome Institute"/>
            <person name="Mondo S.J."/>
            <person name="Amses K.R."/>
            <person name="Simmons D.R."/>
            <person name="Longcore J.E."/>
            <person name="Seto K."/>
            <person name="Alves G.H."/>
            <person name="Bonds A.E."/>
            <person name="Quandt C.A."/>
            <person name="Davis W.J."/>
            <person name="Chang Y."/>
            <person name="Letcher P.M."/>
            <person name="Powell M.J."/>
            <person name="Kuo A."/>
            <person name="Labutti K."/>
            <person name="Pangilinan J."/>
            <person name="Andreopoulos W."/>
            <person name="Tritt A."/>
            <person name="Riley R."/>
            <person name="Hundley H."/>
            <person name="Johnson J."/>
            <person name="Lipzen A."/>
            <person name="Barry K."/>
            <person name="Berbee M.L."/>
            <person name="Buchler N.E."/>
            <person name="Grigoriev I.V."/>
            <person name="Spatafora J.W."/>
            <person name="Stajich J.E."/>
            <person name="James T.Y."/>
        </authorList>
    </citation>
    <scope>NUCLEOTIDE SEQUENCE</scope>
    <source>
        <strain evidence="4">AG</strain>
    </source>
</reference>
<feature type="region of interest" description="Disordered" evidence="2">
    <location>
        <begin position="288"/>
        <end position="335"/>
    </location>
</feature>
<gene>
    <name evidence="4" type="ORF">K450DRAFT_302781</name>
</gene>
<evidence type="ECO:0000259" key="3">
    <source>
        <dbReference type="PROSITE" id="PS50158"/>
    </source>
</evidence>
<accession>A0AAD5E3V4</accession>
<feature type="region of interest" description="Disordered" evidence="2">
    <location>
        <begin position="139"/>
        <end position="264"/>
    </location>
</feature>
<feature type="compositionally biased region" description="Acidic residues" evidence="2">
    <location>
        <begin position="325"/>
        <end position="335"/>
    </location>
</feature>
<comment type="caution">
    <text evidence="4">The sequence shown here is derived from an EMBL/GenBank/DDBJ whole genome shotgun (WGS) entry which is preliminary data.</text>
</comment>
<proteinExistence type="predicted"/>
<feature type="compositionally biased region" description="Polar residues" evidence="2">
    <location>
        <begin position="188"/>
        <end position="197"/>
    </location>
</feature>
<sequence length="335" mass="37419">MKTRLTFVKLRNMPLYPSEEALVRVLNQSMAAFGKVKNVSIYKNVVGNGKFQCYGGEGFILLDTTNANETTYQELKPFIYIPEWQTTIQARWDNAPPACNYCKQSGHLIKDCNVKLNSAMGLRTCYRCKQAGHDSKDCANINTHSNQPSSQSMTTQETVPTPEFESQLFNTESETPSDLLIRDDGPLLTQSQPTASEKNVPKKNQKNKSYNKPNGTIADYAEAKTDDEDGDYEPTDEDMNTDSDEASSEVDKADNHISDSEADDIELIKIMNYPKSTSSLDSIHAQAQRSFRYQTSSRSTTSTQSTNPSTETTMSTQHMIPESVTDSEDTTMDIL</sequence>
<evidence type="ECO:0000256" key="2">
    <source>
        <dbReference type="SAM" id="MobiDB-lite"/>
    </source>
</evidence>
<name>A0AAD5E3V4_UMBRA</name>
<dbReference type="GeneID" id="75919122"/>
<feature type="compositionally biased region" description="Basic and acidic residues" evidence="2">
    <location>
        <begin position="249"/>
        <end position="259"/>
    </location>
</feature>
<dbReference type="InterPro" id="IPR001878">
    <property type="entry name" value="Znf_CCHC"/>
</dbReference>
<feature type="compositionally biased region" description="Polar residues" evidence="2">
    <location>
        <begin position="167"/>
        <end position="176"/>
    </location>
</feature>
<evidence type="ECO:0000313" key="4">
    <source>
        <dbReference type="EMBL" id="KAI8576322.1"/>
    </source>
</evidence>
<organism evidence="4 5">
    <name type="scientific">Umbelopsis ramanniana AG</name>
    <dbReference type="NCBI Taxonomy" id="1314678"/>
    <lineage>
        <taxon>Eukaryota</taxon>
        <taxon>Fungi</taxon>
        <taxon>Fungi incertae sedis</taxon>
        <taxon>Mucoromycota</taxon>
        <taxon>Mucoromycotina</taxon>
        <taxon>Umbelopsidomycetes</taxon>
        <taxon>Umbelopsidales</taxon>
        <taxon>Umbelopsidaceae</taxon>
        <taxon>Umbelopsis</taxon>
    </lineage>
</organism>
<evidence type="ECO:0000256" key="1">
    <source>
        <dbReference type="PROSITE-ProRule" id="PRU00047"/>
    </source>
</evidence>
<keyword evidence="1" id="KW-0479">Metal-binding</keyword>
<keyword evidence="5" id="KW-1185">Reference proteome</keyword>
<keyword evidence="1" id="KW-0863">Zinc-finger</keyword>
<feature type="compositionally biased region" description="Low complexity" evidence="2">
    <location>
        <begin position="288"/>
        <end position="313"/>
    </location>
</feature>